<dbReference type="RefSeq" id="WP_085750592.1">
    <property type="nucleotide sequence ID" value="NZ_BSPR01000014.1"/>
</dbReference>
<dbReference type="AlphaFoldDB" id="A0A1W6L7L6"/>
<dbReference type="GO" id="GO:0046872">
    <property type="term" value="F:metal ion binding"/>
    <property type="evidence" value="ECO:0007669"/>
    <property type="project" value="UniProtKB-KW"/>
</dbReference>
<dbReference type="Pfam" id="PF05193">
    <property type="entry name" value="Peptidase_M16_C"/>
    <property type="match status" value="2"/>
</dbReference>
<keyword evidence="5" id="KW-0378">Hydrolase</keyword>
<accession>A0A1W6L7L6</accession>
<comment type="similarity">
    <text evidence="2 8">Belongs to the peptidase M16 family.</text>
</comment>
<dbReference type="STRING" id="946333.A4W93_10635"/>
<evidence type="ECO:0000256" key="8">
    <source>
        <dbReference type="RuleBase" id="RU004447"/>
    </source>
</evidence>
<sequence>MLHRILSVAVGLTAALFIQTSSAQGLPAGVSQVRTVEGITEYRLANGLQVLLVPDDSKPTTTVNMTYHVGSRQENYGETGMAHLLEHLLFKGSKKHPTVWAEFTKRGLAANGSTWFDRTNYFASFASNEDNLRWYLGWQADAMVNSFIARKDLDTEMTVVRNEMEMGENNPQRILFEKTLATMYQWHNYGKNTIGARADVENVDIPRLQAFYRTYYQPDNATLIVSGKFDPEKVLRWIAADFRAIPKPTRKLPVQYTLDPVQDGERSVTLRRVGGVPLIFAGYHVPPGPSPDFAAVELLNLVMGDTPSGRLHKRLTEKQLAAATYAFAEGLAEPGFTLFGAQLAPGQDVDKARAAMLETLESVASEPVTDEEFKRAQAKWLNDWDQAFTNPEKVGVSLSESVAQGDWRLFFLQRDQVKALKREDVQRVATERLVTSNRTLGLYLPTEKPVRAPAPAKVDVAAELKTFKPQQAAKAVESFDATPANIDRRTERFEVGNLKVAVLPKGSRGNAVRAVMTLHFGDEKTLAGTNDLPSFVAELLDKGTATLSRQQVQDRLDALKTELSVSGSGGAVSIGLQTRREHLAEAVALVADLLRHPAFPEDALDELKRQSLASIEQNRREPGALASNTIARHGNPYPRGDVRYARTFDEMVQDIQGITNEKVKAFHQRFYGLQRAEFGAAGDIDVPALKAALQAGFGDWRGGEPYTRVPDPIVPIKPERFMVATPDKQNANFLARLEVPLTDMDADYPALSMANYLLGGGGNSRLWKRIRETEGLSYDVRTGVSWNTQEPNSAWTASAIFAPGNQPKVEVAFNDELAKALKDGFTAQELSEGKNGLLSFRRLSRAQDGVLASTLASNLHLGRTFEVSAKVDDALSKLTLQQVNDALRRYVKPDDLVKVFAGDFKKKP</sequence>
<dbReference type="Gene3D" id="3.30.830.10">
    <property type="entry name" value="Metalloenzyme, LuxS/M16 peptidase-like"/>
    <property type="match status" value="4"/>
</dbReference>
<dbReference type="InterPro" id="IPR011765">
    <property type="entry name" value="Pept_M16_N"/>
</dbReference>
<name>A0A1W6L7L6_9BURK</name>
<dbReference type="SUPFAM" id="SSF63411">
    <property type="entry name" value="LuxS/MPP-like metallohydrolase"/>
    <property type="match status" value="4"/>
</dbReference>
<dbReference type="GO" id="GO:0004222">
    <property type="term" value="F:metalloendopeptidase activity"/>
    <property type="evidence" value="ECO:0007669"/>
    <property type="project" value="InterPro"/>
</dbReference>
<dbReference type="Proteomes" id="UP000193427">
    <property type="component" value="Chromosome"/>
</dbReference>
<keyword evidence="7" id="KW-0482">Metalloprotease</keyword>
<dbReference type="PANTHER" id="PTHR43690">
    <property type="entry name" value="NARDILYSIN"/>
    <property type="match status" value="1"/>
</dbReference>
<organism evidence="9 10">
    <name type="scientific">Piscinibacter gummiphilus</name>
    <dbReference type="NCBI Taxonomy" id="946333"/>
    <lineage>
        <taxon>Bacteria</taxon>
        <taxon>Pseudomonadati</taxon>
        <taxon>Pseudomonadota</taxon>
        <taxon>Betaproteobacteria</taxon>
        <taxon>Burkholderiales</taxon>
        <taxon>Sphaerotilaceae</taxon>
        <taxon>Piscinibacter</taxon>
    </lineage>
</organism>
<dbReference type="InterPro" id="IPR001431">
    <property type="entry name" value="Pept_M16_Zn_BS"/>
</dbReference>
<dbReference type="Pfam" id="PF00675">
    <property type="entry name" value="Peptidase_M16"/>
    <property type="match status" value="1"/>
</dbReference>
<keyword evidence="4" id="KW-0479">Metal-binding</keyword>
<dbReference type="EMBL" id="CP015118">
    <property type="protein sequence ID" value="ARN20319.1"/>
    <property type="molecule type" value="Genomic_DNA"/>
</dbReference>
<proteinExistence type="inferred from homology"/>
<evidence type="ECO:0000256" key="3">
    <source>
        <dbReference type="ARBA" id="ARBA00022670"/>
    </source>
</evidence>
<dbReference type="PROSITE" id="PS00143">
    <property type="entry name" value="INSULINASE"/>
    <property type="match status" value="1"/>
</dbReference>
<keyword evidence="6" id="KW-0862">Zinc</keyword>
<protein>
    <submittedName>
        <fullName evidence="9">Zinc protease</fullName>
    </submittedName>
</protein>
<dbReference type="PANTHER" id="PTHR43690:SF17">
    <property type="entry name" value="PROTEIN YHJJ"/>
    <property type="match status" value="1"/>
</dbReference>
<evidence type="ECO:0000313" key="9">
    <source>
        <dbReference type="EMBL" id="ARN20319.1"/>
    </source>
</evidence>
<dbReference type="InterPro" id="IPR050626">
    <property type="entry name" value="Peptidase_M16"/>
</dbReference>
<dbReference type="KEGG" id="rgu:A4W93_10635"/>
<comment type="cofactor">
    <cofactor evidence="1">
        <name>Zn(2+)</name>
        <dbReference type="ChEBI" id="CHEBI:29105"/>
    </cofactor>
</comment>
<keyword evidence="10" id="KW-1185">Reference proteome</keyword>
<dbReference type="GO" id="GO:0006508">
    <property type="term" value="P:proteolysis"/>
    <property type="evidence" value="ECO:0007669"/>
    <property type="project" value="UniProtKB-KW"/>
</dbReference>
<dbReference type="InterPro" id="IPR011249">
    <property type="entry name" value="Metalloenz_LuxS/M16"/>
</dbReference>
<gene>
    <name evidence="9" type="ORF">A4W93_10635</name>
</gene>
<dbReference type="OrthoDB" id="9811314at2"/>
<evidence type="ECO:0000256" key="7">
    <source>
        <dbReference type="ARBA" id="ARBA00023049"/>
    </source>
</evidence>
<keyword evidence="3 9" id="KW-0645">Protease</keyword>
<evidence type="ECO:0000256" key="2">
    <source>
        <dbReference type="ARBA" id="ARBA00007261"/>
    </source>
</evidence>
<evidence type="ECO:0000313" key="10">
    <source>
        <dbReference type="Proteomes" id="UP000193427"/>
    </source>
</evidence>
<reference evidence="9 10" key="1">
    <citation type="submission" date="2016-04" db="EMBL/GenBank/DDBJ databases">
        <title>Complete genome sequence of natural rubber-degrading, novel Gram-negative bacterium, Rhizobacter gummiphilus strain NS21.</title>
        <authorList>
            <person name="Tabata M."/>
            <person name="Kasai D."/>
            <person name="Fukuda M."/>
        </authorList>
    </citation>
    <scope>NUCLEOTIDE SEQUENCE [LARGE SCALE GENOMIC DNA]</scope>
    <source>
        <strain evidence="9 10">NS21</strain>
    </source>
</reference>
<evidence type="ECO:0000256" key="6">
    <source>
        <dbReference type="ARBA" id="ARBA00022833"/>
    </source>
</evidence>
<dbReference type="InterPro" id="IPR007863">
    <property type="entry name" value="Peptidase_M16_C"/>
</dbReference>
<evidence type="ECO:0000256" key="5">
    <source>
        <dbReference type="ARBA" id="ARBA00022801"/>
    </source>
</evidence>
<evidence type="ECO:0000256" key="4">
    <source>
        <dbReference type="ARBA" id="ARBA00022723"/>
    </source>
</evidence>
<evidence type="ECO:0000256" key="1">
    <source>
        <dbReference type="ARBA" id="ARBA00001947"/>
    </source>
</evidence>